<dbReference type="InterPro" id="IPR021136">
    <property type="entry name" value="Flagellar_hook_control-like_C"/>
</dbReference>
<dbReference type="Pfam" id="PF02120">
    <property type="entry name" value="Flg_hook"/>
    <property type="match status" value="1"/>
</dbReference>
<sequence length="532" mass="56998">MSPDFRLPPTVASPPTSGLSGQTSNPGAVPLELLRPIDAQGLPNGVELQAQVLKSEAKGAHFELLLRLAALAGQPPREILANSRQALPEGAQLLIQLISQTRATASLLPAQVTAPLTRLDPALFPAGSLIQARVLSQQPLPAQAEQARFALLVRLLQGGASGALLSLVSSRALEPGSLLTAQVGAAGELRVVGSQTQQLQLGLMQGLRDSFMAQGSAAPLLRLLENLSAQPPAAGRELQPAMRQVLEQISNLSQLNSEAGVNRAIRQSGIFLEADLARLATALGSKGDNLPPLNKLLPLLASMTPASDAPALPGSDLKLALLNLLTQIQRQLPGAHLPPLLPPPGPWQALPAVRPGLFPLPNRVLSNLAEAPDLGSLLRLTAALLARIQHQQFQSLGQTQSFADGSSQTVWQLDIPLRDGQQFQHVQVRIQRDDPAPNRKAQELQPQWEIRLAFDLDQLGPLHCISRLKAGRVSSEFWTEQPLTLALLEQELGHLRTRLLGKGLEVAELSCHAGLPPEPRQSLQQRWIDEVT</sequence>
<name>A0A396RVD0_9PSED</name>
<dbReference type="Proteomes" id="UP000265745">
    <property type="component" value="Unassembled WGS sequence"/>
</dbReference>
<feature type="compositionally biased region" description="Polar residues" evidence="1">
    <location>
        <begin position="13"/>
        <end position="26"/>
    </location>
</feature>
<feature type="region of interest" description="Disordered" evidence="1">
    <location>
        <begin position="1"/>
        <end position="27"/>
    </location>
</feature>
<proteinExistence type="predicted"/>
<keyword evidence="4" id="KW-1185">Reference proteome</keyword>
<dbReference type="EMBL" id="QJSA01000012">
    <property type="protein sequence ID" value="RHW20359.1"/>
    <property type="molecule type" value="Genomic_DNA"/>
</dbReference>
<evidence type="ECO:0000313" key="3">
    <source>
        <dbReference type="EMBL" id="RHW20359.1"/>
    </source>
</evidence>
<accession>A0A396RVD0</accession>
<comment type="caution">
    <text evidence="3">The sequence shown here is derived from an EMBL/GenBank/DDBJ whole genome shotgun (WGS) entry which is preliminary data.</text>
</comment>
<protein>
    <recommendedName>
        <fullName evidence="2">Flagellar hook-length control protein-like C-terminal domain-containing protein</fullName>
    </recommendedName>
</protein>
<organism evidence="3 4">
    <name type="scientific">Pseudomonas jilinensis</name>
    <dbReference type="NCBI Taxonomy" id="2078689"/>
    <lineage>
        <taxon>Bacteria</taxon>
        <taxon>Pseudomonadati</taxon>
        <taxon>Pseudomonadota</taxon>
        <taxon>Gammaproteobacteria</taxon>
        <taxon>Pseudomonadales</taxon>
        <taxon>Pseudomonadaceae</taxon>
        <taxon>Pseudomonas</taxon>
    </lineage>
</organism>
<reference evidence="3 4" key="1">
    <citation type="submission" date="2018-06" db="EMBL/GenBank/DDBJ databases">
        <title>Pseudomonas jilinensis sp. nov., isolated from the production water of Jilin Oilfield in China.</title>
        <authorList>
            <person name="Wang J."/>
        </authorList>
    </citation>
    <scope>NUCLEOTIDE SEQUENCE [LARGE SCALE GENOMIC DNA]</scope>
    <source>
        <strain evidence="3 4">JS15-10A1</strain>
    </source>
</reference>
<gene>
    <name evidence="3" type="ORF">C2846_13630</name>
</gene>
<evidence type="ECO:0000313" key="4">
    <source>
        <dbReference type="Proteomes" id="UP000265745"/>
    </source>
</evidence>
<feature type="domain" description="Flagellar hook-length control protein-like C-terminal" evidence="2">
    <location>
        <begin position="440"/>
        <end position="517"/>
    </location>
</feature>
<evidence type="ECO:0000256" key="1">
    <source>
        <dbReference type="SAM" id="MobiDB-lite"/>
    </source>
</evidence>
<dbReference type="OrthoDB" id="6113047at2"/>
<evidence type="ECO:0000259" key="2">
    <source>
        <dbReference type="Pfam" id="PF02120"/>
    </source>
</evidence>
<dbReference type="InterPro" id="IPR038610">
    <property type="entry name" value="FliK-like_C_sf"/>
</dbReference>
<dbReference type="AlphaFoldDB" id="A0A396RVD0"/>
<dbReference type="Gene3D" id="3.30.750.140">
    <property type="match status" value="1"/>
</dbReference>